<accession>A0A418PZC2</accession>
<comment type="caution">
    <text evidence="1">The sequence shown here is derived from an EMBL/GenBank/DDBJ whole genome shotgun (WGS) entry which is preliminary data.</text>
</comment>
<evidence type="ECO:0000313" key="2">
    <source>
        <dbReference type="Proteomes" id="UP000285023"/>
    </source>
</evidence>
<reference evidence="1 2" key="1">
    <citation type="submission" date="2018-09" db="EMBL/GenBank/DDBJ databases">
        <title>Sphingomonas sp. DAC4.</title>
        <authorList>
            <person name="Seo T."/>
        </authorList>
    </citation>
    <scope>NUCLEOTIDE SEQUENCE [LARGE SCALE GENOMIC DNA]</scope>
    <source>
        <strain evidence="1 2">DAC4</strain>
    </source>
</reference>
<evidence type="ECO:0000313" key="1">
    <source>
        <dbReference type="EMBL" id="RIX27379.1"/>
    </source>
</evidence>
<sequence length="167" mass="18184">MQSTNAWLSFDGSVGVGSCLMRILFCAGLFTLAACQTVAVPPDTRQVIAPALAVMAAADAAPAGFPGTFGFEVMRADFAGPRLFLSSYPDYRDQRNLSVAIDARAVPKFRSIYGEDLKAAFIGRKIEVTGLARRQRIDFTVNGRPSGKYYFQTHVRVSDPAQIRIVD</sequence>
<dbReference type="Proteomes" id="UP000285023">
    <property type="component" value="Unassembled WGS sequence"/>
</dbReference>
<dbReference type="AlphaFoldDB" id="A0A418PZC2"/>
<dbReference type="EMBL" id="QXTF01000003">
    <property type="protein sequence ID" value="RIX27379.1"/>
    <property type="molecule type" value="Genomic_DNA"/>
</dbReference>
<organism evidence="1 2">
    <name type="scientific">Sphingomonas edaphi</name>
    <dbReference type="NCBI Taxonomy" id="2315689"/>
    <lineage>
        <taxon>Bacteria</taxon>
        <taxon>Pseudomonadati</taxon>
        <taxon>Pseudomonadota</taxon>
        <taxon>Alphaproteobacteria</taxon>
        <taxon>Sphingomonadales</taxon>
        <taxon>Sphingomonadaceae</taxon>
        <taxon>Sphingomonas</taxon>
    </lineage>
</organism>
<gene>
    <name evidence="1" type="ORF">D3M59_10070</name>
</gene>
<keyword evidence="2" id="KW-1185">Reference proteome</keyword>
<name>A0A418PZC2_9SPHN</name>
<protein>
    <submittedName>
        <fullName evidence="1">Uncharacterized protein</fullName>
    </submittedName>
</protein>
<proteinExistence type="predicted"/>